<dbReference type="Proteomes" id="UP000199758">
    <property type="component" value="Unassembled WGS sequence"/>
</dbReference>
<dbReference type="EMBL" id="FQWZ01000004">
    <property type="protein sequence ID" value="SHG98684.1"/>
    <property type="molecule type" value="Genomic_DNA"/>
</dbReference>
<evidence type="ECO:0000313" key="2">
    <source>
        <dbReference type="EMBL" id="SHG98684.1"/>
    </source>
</evidence>
<accession>A0A1M5PA29</accession>
<reference evidence="2 3" key="1">
    <citation type="submission" date="2016-11" db="EMBL/GenBank/DDBJ databases">
        <authorList>
            <person name="Jaros S."/>
            <person name="Januszkiewicz K."/>
            <person name="Wedrychowicz H."/>
        </authorList>
    </citation>
    <scope>NUCLEOTIDE SEQUENCE [LARGE SCALE GENOMIC DNA]</scope>
    <source>
        <strain evidence="2 3">CGMCC 1.7049</strain>
    </source>
</reference>
<keyword evidence="3" id="KW-1185">Reference proteome</keyword>
<evidence type="ECO:0000313" key="3">
    <source>
        <dbReference type="Proteomes" id="UP000199758"/>
    </source>
</evidence>
<evidence type="ECO:0000256" key="1">
    <source>
        <dbReference type="SAM" id="MobiDB-lite"/>
    </source>
</evidence>
<proteinExistence type="predicted"/>
<name>A0A1M5PA29_9GAMM</name>
<dbReference type="RefSeq" id="WP_072897268.1">
    <property type="nucleotide sequence ID" value="NZ_FQWZ01000004.1"/>
</dbReference>
<protein>
    <submittedName>
        <fullName evidence="2">Uncharacterized protein</fullName>
    </submittedName>
</protein>
<gene>
    <name evidence="2" type="ORF">SAMN04488068_2118</name>
</gene>
<sequence length="70" mass="7464">MNDSTDDDTMQLLNDAAASSDPDIAGCARQGLQTLRAHYGPTIGTAQSMPTRSAAMVCNNEPLRADRTPR</sequence>
<feature type="region of interest" description="Disordered" evidence="1">
    <location>
        <begin position="43"/>
        <end position="70"/>
    </location>
</feature>
<organism evidence="2 3">
    <name type="scientific">Hydrocarboniphaga daqingensis</name>
    <dbReference type="NCBI Taxonomy" id="490188"/>
    <lineage>
        <taxon>Bacteria</taxon>
        <taxon>Pseudomonadati</taxon>
        <taxon>Pseudomonadota</taxon>
        <taxon>Gammaproteobacteria</taxon>
        <taxon>Nevskiales</taxon>
        <taxon>Nevskiaceae</taxon>
        <taxon>Hydrocarboniphaga</taxon>
    </lineage>
</organism>
<dbReference type="AlphaFoldDB" id="A0A1M5PA29"/>